<sequence length="68" mass="8062">MDTSKELLKVNIRMSSYFAKVDALIEALDEHQRGAFKEALRRGKETYIRHHEEELDEELLQLVDRAFQ</sequence>
<proteinExistence type="predicted"/>
<name>A0A5B3GB38_9BACT</name>
<gene>
    <name evidence="1" type="ORF">F2Y13_07925</name>
</gene>
<dbReference type="Proteomes" id="UP000323567">
    <property type="component" value="Unassembled WGS sequence"/>
</dbReference>
<evidence type="ECO:0000313" key="2">
    <source>
        <dbReference type="Proteomes" id="UP000323567"/>
    </source>
</evidence>
<accession>A0A5B3GB38</accession>
<evidence type="ECO:0000313" key="1">
    <source>
        <dbReference type="EMBL" id="KAA2370249.1"/>
    </source>
</evidence>
<organism evidence="1 2">
    <name type="scientific">Alistipes shahii</name>
    <dbReference type="NCBI Taxonomy" id="328814"/>
    <lineage>
        <taxon>Bacteria</taxon>
        <taxon>Pseudomonadati</taxon>
        <taxon>Bacteroidota</taxon>
        <taxon>Bacteroidia</taxon>
        <taxon>Bacteroidales</taxon>
        <taxon>Rikenellaceae</taxon>
        <taxon>Alistipes</taxon>
    </lineage>
</organism>
<dbReference type="EMBL" id="VVXK01000009">
    <property type="protein sequence ID" value="KAA2370249.1"/>
    <property type="molecule type" value="Genomic_DNA"/>
</dbReference>
<comment type="caution">
    <text evidence="1">The sequence shown here is derived from an EMBL/GenBank/DDBJ whole genome shotgun (WGS) entry which is preliminary data.</text>
</comment>
<protein>
    <submittedName>
        <fullName evidence="1">Uncharacterized protein</fullName>
    </submittedName>
</protein>
<reference evidence="1 2" key="1">
    <citation type="journal article" date="2019" name="Nat. Med.">
        <title>A library of human gut bacterial isolates paired with longitudinal multiomics data enables mechanistic microbiome research.</title>
        <authorList>
            <person name="Poyet M."/>
            <person name="Groussin M."/>
            <person name="Gibbons S.M."/>
            <person name="Avila-Pacheco J."/>
            <person name="Jiang X."/>
            <person name="Kearney S.M."/>
            <person name="Perrotta A.R."/>
            <person name="Berdy B."/>
            <person name="Zhao S."/>
            <person name="Lieberman T.D."/>
            <person name="Swanson P.K."/>
            <person name="Smith M."/>
            <person name="Roesemann S."/>
            <person name="Alexander J.E."/>
            <person name="Rich S.A."/>
            <person name="Livny J."/>
            <person name="Vlamakis H."/>
            <person name="Clish C."/>
            <person name="Bullock K."/>
            <person name="Deik A."/>
            <person name="Scott J."/>
            <person name="Pierce K.A."/>
            <person name="Xavier R.J."/>
            <person name="Alm E.J."/>
        </authorList>
    </citation>
    <scope>NUCLEOTIDE SEQUENCE [LARGE SCALE GENOMIC DNA]</scope>
    <source>
        <strain evidence="1 2">BIOML-A2</strain>
    </source>
</reference>
<dbReference type="RefSeq" id="WP_149887311.1">
    <property type="nucleotide sequence ID" value="NZ_DAITRP010000004.1"/>
</dbReference>
<dbReference type="AlphaFoldDB" id="A0A5B3GB38"/>